<gene>
    <name evidence="8" type="ORF">TKK_015810</name>
</gene>
<evidence type="ECO:0000313" key="8">
    <source>
        <dbReference type="EMBL" id="KAL3389611.1"/>
    </source>
</evidence>
<name>A0ABD2W9T2_9HYME</name>
<dbReference type="InterPro" id="IPR012340">
    <property type="entry name" value="NA-bd_OB-fold"/>
</dbReference>
<evidence type="ECO:0008006" key="10">
    <source>
        <dbReference type="Google" id="ProtNLM"/>
    </source>
</evidence>
<dbReference type="AlphaFoldDB" id="A0ABD2W9T2"/>
<evidence type="ECO:0000256" key="1">
    <source>
        <dbReference type="ARBA" id="ARBA00005690"/>
    </source>
</evidence>
<sequence length="267" mass="30059">MAKRKRCTVEEFATIKRIQYDETTQCVKLSNMTEIVKSWIVRGEVSSVSSLRLCTIGKAQKSVLNFELRDDTGVVRATAYGKTADRIHDKLQNGMNMQINNFKIKAVNPAFNSTGNDYEIEVDERTLIRELIGCPATGGEKKTVHFTEFHDIQSTTDTAINVIGVIKRVGDIKEIPTQSSGKILLKRDVTLMDDKKNTCVVTMWNDDAKDWIYVPRDIITISGAGVNEFCGFYSVKLYRTFVVVKDAVNEKSVMLKGLLDELMPESQ</sequence>
<dbReference type="EMBL" id="JBJJXI010000123">
    <property type="protein sequence ID" value="KAL3389611.1"/>
    <property type="molecule type" value="Genomic_DNA"/>
</dbReference>
<evidence type="ECO:0000256" key="4">
    <source>
        <dbReference type="ARBA" id="ARBA00022833"/>
    </source>
</evidence>
<reference evidence="8 9" key="1">
    <citation type="journal article" date="2024" name="bioRxiv">
        <title>A reference genome for Trichogramma kaykai: A tiny desert-dwelling parasitoid wasp with competing sex-ratio distorters.</title>
        <authorList>
            <person name="Culotta J."/>
            <person name="Lindsey A.R."/>
        </authorList>
    </citation>
    <scope>NUCLEOTIDE SEQUENCE [LARGE SCALE GENOMIC DNA]</scope>
    <source>
        <strain evidence="8 9">KSX58</strain>
    </source>
</reference>
<keyword evidence="2" id="KW-0479">Metal-binding</keyword>
<dbReference type="Pfam" id="PF16900">
    <property type="entry name" value="REPA_OB_2"/>
    <property type="match status" value="1"/>
</dbReference>
<dbReference type="Pfam" id="PF01336">
    <property type="entry name" value="tRNA_anti-codon"/>
    <property type="match status" value="1"/>
</dbReference>
<dbReference type="GO" id="GO:0008270">
    <property type="term" value="F:zinc ion binding"/>
    <property type="evidence" value="ECO:0007669"/>
    <property type="project" value="UniProtKB-KW"/>
</dbReference>
<keyword evidence="5" id="KW-0238">DNA-binding</keyword>
<dbReference type="InterPro" id="IPR031657">
    <property type="entry name" value="REPA_OB_2"/>
</dbReference>
<dbReference type="PANTHER" id="PTHR47165:SF4">
    <property type="entry name" value="OS03G0429900 PROTEIN"/>
    <property type="match status" value="1"/>
</dbReference>
<evidence type="ECO:0000256" key="5">
    <source>
        <dbReference type="ARBA" id="ARBA00023125"/>
    </source>
</evidence>
<evidence type="ECO:0000259" key="7">
    <source>
        <dbReference type="Pfam" id="PF16900"/>
    </source>
</evidence>
<organism evidence="8 9">
    <name type="scientific">Trichogramma kaykai</name>
    <dbReference type="NCBI Taxonomy" id="54128"/>
    <lineage>
        <taxon>Eukaryota</taxon>
        <taxon>Metazoa</taxon>
        <taxon>Ecdysozoa</taxon>
        <taxon>Arthropoda</taxon>
        <taxon>Hexapoda</taxon>
        <taxon>Insecta</taxon>
        <taxon>Pterygota</taxon>
        <taxon>Neoptera</taxon>
        <taxon>Endopterygota</taxon>
        <taxon>Hymenoptera</taxon>
        <taxon>Apocrita</taxon>
        <taxon>Proctotrupomorpha</taxon>
        <taxon>Chalcidoidea</taxon>
        <taxon>Trichogrammatidae</taxon>
        <taxon>Trichogramma</taxon>
    </lineage>
</organism>
<dbReference type="PANTHER" id="PTHR47165">
    <property type="entry name" value="OS03G0429900 PROTEIN"/>
    <property type="match status" value="1"/>
</dbReference>
<comment type="similarity">
    <text evidence="1">Belongs to the replication factor A protein 1 family.</text>
</comment>
<evidence type="ECO:0000259" key="6">
    <source>
        <dbReference type="Pfam" id="PF01336"/>
    </source>
</evidence>
<dbReference type="Proteomes" id="UP001627154">
    <property type="component" value="Unassembled WGS sequence"/>
</dbReference>
<dbReference type="CDD" id="cd04475">
    <property type="entry name" value="RPA1_DBD_B"/>
    <property type="match status" value="1"/>
</dbReference>
<accession>A0ABD2W9T2</accession>
<keyword evidence="3" id="KW-0863">Zinc-finger</keyword>
<feature type="domain" description="Replication protein A OB" evidence="7">
    <location>
        <begin position="155"/>
        <end position="236"/>
    </location>
</feature>
<dbReference type="InterPro" id="IPR004365">
    <property type="entry name" value="NA-bd_OB_tRNA"/>
</dbReference>
<evidence type="ECO:0000256" key="2">
    <source>
        <dbReference type="ARBA" id="ARBA00022723"/>
    </source>
</evidence>
<dbReference type="Gene3D" id="2.40.50.140">
    <property type="entry name" value="Nucleic acid-binding proteins"/>
    <property type="match status" value="2"/>
</dbReference>
<dbReference type="SUPFAM" id="SSF50249">
    <property type="entry name" value="Nucleic acid-binding proteins"/>
    <property type="match status" value="2"/>
</dbReference>
<protein>
    <recommendedName>
        <fullName evidence="10">Replication protein A OB domain-containing protein</fullName>
    </recommendedName>
</protein>
<keyword evidence="4" id="KW-0862">Zinc</keyword>
<dbReference type="GO" id="GO:0003677">
    <property type="term" value="F:DNA binding"/>
    <property type="evidence" value="ECO:0007669"/>
    <property type="project" value="UniProtKB-KW"/>
</dbReference>
<evidence type="ECO:0000256" key="3">
    <source>
        <dbReference type="ARBA" id="ARBA00022771"/>
    </source>
</evidence>
<comment type="caution">
    <text evidence="8">The sequence shown here is derived from an EMBL/GenBank/DDBJ whole genome shotgun (WGS) entry which is preliminary data.</text>
</comment>
<feature type="domain" description="OB" evidence="6">
    <location>
        <begin position="40"/>
        <end position="100"/>
    </location>
</feature>
<keyword evidence="9" id="KW-1185">Reference proteome</keyword>
<dbReference type="FunFam" id="2.40.50.140:FF:000041">
    <property type="entry name" value="Replication protein A subunit"/>
    <property type="match status" value="1"/>
</dbReference>
<proteinExistence type="inferred from homology"/>
<evidence type="ECO:0000313" key="9">
    <source>
        <dbReference type="Proteomes" id="UP001627154"/>
    </source>
</evidence>